<dbReference type="InterPro" id="IPR008638">
    <property type="entry name" value="FhaB/CdiA-like_TPS"/>
</dbReference>
<evidence type="ECO:0000256" key="1">
    <source>
        <dbReference type="ARBA" id="ARBA00004613"/>
    </source>
</evidence>
<evidence type="ECO:0000256" key="3">
    <source>
        <dbReference type="ARBA" id="ARBA00022729"/>
    </source>
</evidence>
<evidence type="ECO:0000313" key="6">
    <source>
        <dbReference type="Proteomes" id="UP000254437"/>
    </source>
</evidence>
<evidence type="ECO:0000313" key="5">
    <source>
        <dbReference type="EMBL" id="STZ55938.1"/>
    </source>
</evidence>
<dbReference type="Pfam" id="PF13018">
    <property type="entry name" value="ESPR"/>
    <property type="match status" value="1"/>
</dbReference>
<keyword evidence="3" id="KW-0732">Signal</keyword>
<dbReference type="NCBIfam" id="TIGR01901">
    <property type="entry name" value="adhes_NPXG"/>
    <property type="match status" value="1"/>
</dbReference>
<dbReference type="SMART" id="SM00912">
    <property type="entry name" value="Haemagg_act"/>
    <property type="match status" value="1"/>
</dbReference>
<sequence length="295" mass="30804">MNHIYRVVFNKQTGTFQAVSETAKSHTKQSTKGSTKNLIRKIAQAVALALGLSGVSTLALAAPTGGQVVAGQANIAQVGNITDINQASQKAVINWQDFGVKSHETVNFKQPNAESLTLNRVIGNNKSVIDGAINANGKVFIQNEQGVLIGKNAQINVGGLVATTAQISNDDFMNSRYQFANAKGEIENLGNITVPQGGVVALVAPIVKNGGTIKAHEGNVLLASAESFSITLPDNAGFAYTLDKGTLQGLIDNGGAILADAGRVVLTAKGVDTVKNPSSNIAVTLRQILYKIKMA</sequence>
<dbReference type="Gene3D" id="2.160.20.10">
    <property type="entry name" value="Single-stranded right-handed beta-helix, Pectin lyase-like"/>
    <property type="match status" value="1"/>
</dbReference>
<reference evidence="5 6" key="1">
    <citation type="submission" date="2018-06" db="EMBL/GenBank/DDBJ databases">
        <authorList>
            <consortium name="Pathogen Informatics"/>
            <person name="Doyle S."/>
        </authorList>
    </citation>
    <scope>NUCLEOTIDE SEQUENCE [LARGE SCALE GENOMIC DNA]</scope>
    <source>
        <strain evidence="5 6">NCTC10359</strain>
    </source>
</reference>
<name>A0A378T562_MORLA</name>
<evidence type="ECO:0000256" key="2">
    <source>
        <dbReference type="ARBA" id="ARBA00022525"/>
    </source>
</evidence>
<dbReference type="InterPro" id="IPR024973">
    <property type="entry name" value="ESPR"/>
</dbReference>
<dbReference type="PANTHER" id="PTHR12338">
    <property type="entry name" value="AUTOTRANSPORTER"/>
    <property type="match status" value="1"/>
</dbReference>
<dbReference type="InterPro" id="IPR011050">
    <property type="entry name" value="Pectin_lyase_fold/virulence"/>
</dbReference>
<organism evidence="5 6">
    <name type="scientific">Moraxella lacunata</name>
    <dbReference type="NCBI Taxonomy" id="477"/>
    <lineage>
        <taxon>Bacteria</taxon>
        <taxon>Pseudomonadati</taxon>
        <taxon>Pseudomonadota</taxon>
        <taxon>Gammaproteobacteria</taxon>
        <taxon>Moraxellales</taxon>
        <taxon>Moraxellaceae</taxon>
        <taxon>Moraxella</taxon>
    </lineage>
</organism>
<proteinExistence type="predicted"/>
<feature type="domain" description="Filamentous haemagglutinin FhaB/tRNA nuclease CdiA-like TPS" evidence="4">
    <location>
        <begin position="59"/>
        <end position="171"/>
    </location>
</feature>
<dbReference type="InterPro" id="IPR050909">
    <property type="entry name" value="Bact_Autotransporter_VF"/>
</dbReference>
<accession>A0A378T562</accession>
<keyword evidence="2" id="KW-0964">Secreted</keyword>
<dbReference type="SUPFAM" id="SSF51126">
    <property type="entry name" value="Pectin lyase-like"/>
    <property type="match status" value="1"/>
</dbReference>
<gene>
    <name evidence="5" type="primary">hxuA</name>
    <name evidence="5" type="ORF">NCTC10359_00538</name>
</gene>
<evidence type="ECO:0000259" key="4">
    <source>
        <dbReference type="SMART" id="SM00912"/>
    </source>
</evidence>
<dbReference type="AlphaFoldDB" id="A0A378T562"/>
<dbReference type="GO" id="GO:0005576">
    <property type="term" value="C:extracellular region"/>
    <property type="evidence" value="ECO:0007669"/>
    <property type="project" value="UniProtKB-SubCell"/>
</dbReference>
<dbReference type="EMBL" id="UGQU01000001">
    <property type="protein sequence ID" value="STZ55938.1"/>
    <property type="molecule type" value="Genomic_DNA"/>
</dbReference>
<comment type="subcellular location">
    <subcellularLocation>
        <location evidence="1">Secreted</location>
    </subcellularLocation>
</comment>
<dbReference type="RefSeq" id="WP_181814379.1">
    <property type="nucleotide sequence ID" value="NZ_UGQU01000001.1"/>
</dbReference>
<dbReference type="Pfam" id="PF05860">
    <property type="entry name" value="TPS"/>
    <property type="match status" value="1"/>
</dbReference>
<dbReference type="PANTHER" id="PTHR12338:SF8">
    <property type="entry name" value="HEME_HEMOPEXIN-BINDING PROTEIN"/>
    <property type="match status" value="1"/>
</dbReference>
<protein>
    <submittedName>
        <fullName evidence="5">Heme:hemopexin utilization protein A</fullName>
    </submittedName>
</protein>
<dbReference type="Proteomes" id="UP000254437">
    <property type="component" value="Unassembled WGS sequence"/>
</dbReference>
<dbReference type="InterPro" id="IPR012334">
    <property type="entry name" value="Pectin_lyas_fold"/>
</dbReference>